<comment type="caution">
    <text evidence="1">The sequence shown here is derived from an EMBL/GenBank/DDBJ whole genome shotgun (WGS) entry which is preliminary data.</text>
</comment>
<dbReference type="EMBL" id="CM042024">
    <property type="protein sequence ID" value="KAI3811528.1"/>
    <property type="molecule type" value="Genomic_DNA"/>
</dbReference>
<reference evidence="1 2" key="2">
    <citation type="journal article" date="2022" name="Mol. Ecol. Resour.">
        <title>The genomes of chicory, endive, great burdock and yacon provide insights into Asteraceae paleo-polyploidization history and plant inulin production.</title>
        <authorList>
            <person name="Fan W."/>
            <person name="Wang S."/>
            <person name="Wang H."/>
            <person name="Wang A."/>
            <person name="Jiang F."/>
            <person name="Liu H."/>
            <person name="Zhao H."/>
            <person name="Xu D."/>
            <person name="Zhang Y."/>
        </authorList>
    </citation>
    <scope>NUCLEOTIDE SEQUENCE [LARGE SCALE GENOMIC DNA]</scope>
    <source>
        <strain evidence="2">cv. Yunnan</strain>
        <tissue evidence="1">Leaves</tissue>
    </source>
</reference>
<reference evidence="2" key="1">
    <citation type="journal article" date="2022" name="Mol. Ecol. Resour.">
        <title>The genomes of chicory, endive, great burdock and yacon provide insights into Asteraceae palaeo-polyploidization history and plant inulin production.</title>
        <authorList>
            <person name="Fan W."/>
            <person name="Wang S."/>
            <person name="Wang H."/>
            <person name="Wang A."/>
            <person name="Jiang F."/>
            <person name="Liu H."/>
            <person name="Zhao H."/>
            <person name="Xu D."/>
            <person name="Zhang Y."/>
        </authorList>
    </citation>
    <scope>NUCLEOTIDE SEQUENCE [LARGE SCALE GENOMIC DNA]</scope>
    <source>
        <strain evidence="2">cv. Yunnan</strain>
    </source>
</reference>
<keyword evidence="2" id="KW-1185">Reference proteome</keyword>
<name>A0ACB9IV27_9ASTR</name>
<organism evidence="1 2">
    <name type="scientific">Smallanthus sonchifolius</name>
    <dbReference type="NCBI Taxonomy" id="185202"/>
    <lineage>
        <taxon>Eukaryota</taxon>
        <taxon>Viridiplantae</taxon>
        <taxon>Streptophyta</taxon>
        <taxon>Embryophyta</taxon>
        <taxon>Tracheophyta</taxon>
        <taxon>Spermatophyta</taxon>
        <taxon>Magnoliopsida</taxon>
        <taxon>eudicotyledons</taxon>
        <taxon>Gunneridae</taxon>
        <taxon>Pentapetalae</taxon>
        <taxon>asterids</taxon>
        <taxon>campanulids</taxon>
        <taxon>Asterales</taxon>
        <taxon>Asteraceae</taxon>
        <taxon>Asteroideae</taxon>
        <taxon>Heliantheae alliance</taxon>
        <taxon>Millerieae</taxon>
        <taxon>Smallanthus</taxon>
    </lineage>
</organism>
<protein>
    <submittedName>
        <fullName evidence="1">Uncharacterized protein</fullName>
    </submittedName>
</protein>
<sequence length="108" mass="12135">MENNRIEKWILRKAFDDEYHPYLPKHILYRQKEQFSDGSESSHPNRARGASVACSTAKSIEWDAAWSNHLDPSGRAALGVHDSAYEVNVGPDTSATKIVEDGPMMMDT</sequence>
<accession>A0ACB9IV27</accession>
<evidence type="ECO:0000313" key="2">
    <source>
        <dbReference type="Proteomes" id="UP001056120"/>
    </source>
</evidence>
<proteinExistence type="predicted"/>
<gene>
    <name evidence="1" type="ORF">L1987_21252</name>
</gene>
<evidence type="ECO:0000313" key="1">
    <source>
        <dbReference type="EMBL" id="KAI3811528.1"/>
    </source>
</evidence>
<dbReference type="Proteomes" id="UP001056120">
    <property type="component" value="Linkage Group LG07"/>
</dbReference>